<gene>
    <name evidence="3" type="ORF">Kalk_08180</name>
</gene>
<evidence type="ECO:0000256" key="2">
    <source>
        <dbReference type="SAM" id="MobiDB-lite"/>
    </source>
</evidence>
<feature type="compositionally biased region" description="Low complexity" evidence="2">
    <location>
        <begin position="330"/>
        <end position="345"/>
    </location>
</feature>
<evidence type="ECO:0008006" key="5">
    <source>
        <dbReference type="Google" id="ProtNLM"/>
    </source>
</evidence>
<dbReference type="PRINTS" id="PR00081">
    <property type="entry name" value="GDHRDH"/>
</dbReference>
<evidence type="ECO:0000313" key="3">
    <source>
        <dbReference type="EMBL" id="AUM12394.1"/>
    </source>
</evidence>
<dbReference type="KEGG" id="kak:Kalk_08180"/>
<evidence type="ECO:0000256" key="1">
    <source>
        <dbReference type="ARBA" id="ARBA00023002"/>
    </source>
</evidence>
<feature type="region of interest" description="Disordered" evidence="2">
    <location>
        <begin position="321"/>
        <end position="345"/>
    </location>
</feature>
<dbReference type="PANTHER" id="PTHR43157">
    <property type="entry name" value="PHOSPHATIDYLINOSITOL-GLYCAN BIOSYNTHESIS CLASS F PROTEIN-RELATED"/>
    <property type="match status" value="1"/>
</dbReference>
<dbReference type="SUPFAM" id="SSF51735">
    <property type="entry name" value="NAD(P)-binding Rossmann-fold domains"/>
    <property type="match status" value="1"/>
</dbReference>
<keyword evidence="1" id="KW-0560">Oxidoreductase</keyword>
<evidence type="ECO:0000313" key="4">
    <source>
        <dbReference type="Proteomes" id="UP000235116"/>
    </source>
</evidence>
<accession>A0A2K9LNL8</accession>
<reference evidence="4" key="1">
    <citation type="submission" date="2017-08" db="EMBL/GenBank/DDBJ databases">
        <title>Direct submision.</title>
        <authorList>
            <person name="Kim S.-J."/>
            <person name="Rhee S.-K."/>
        </authorList>
    </citation>
    <scope>NUCLEOTIDE SEQUENCE [LARGE SCALE GENOMIC DNA]</scope>
    <source>
        <strain evidence="4">GI5</strain>
    </source>
</reference>
<dbReference type="GO" id="GO:0016491">
    <property type="term" value="F:oxidoreductase activity"/>
    <property type="evidence" value="ECO:0007669"/>
    <property type="project" value="UniProtKB-KW"/>
</dbReference>
<name>A0A2K9LNL8_9GAMM</name>
<organism evidence="3 4">
    <name type="scientific">Ketobacter alkanivorans</name>
    <dbReference type="NCBI Taxonomy" id="1917421"/>
    <lineage>
        <taxon>Bacteria</taxon>
        <taxon>Pseudomonadati</taxon>
        <taxon>Pseudomonadota</taxon>
        <taxon>Gammaproteobacteria</taxon>
        <taxon>Pseudomonadales</taxon>
        <taxon>Ketobacteraceae</taxon>
        <taxon>Ketobacter</taxon>
    </lineage>
</organism>
<keyword evidence="4" id="KW-1185">Reference proteome</keyword>
<dbReference type="Proteomes" id="UP000235116">
    <property type="component" value="Chromosome"/>
</dbReference>
<dbReference type="EMBL" id="CP022684">
    <property type="protein sequence ID" value="AUM12394.1"/>
    <property type="molecule type" value="Genomic_DNA"/>
</dbReference>
<dbReference type="PANTHER" id="PTHR43157:SF31">
    <property type="entry name" value="PHOSPHATIDYLINOSITOL-GLYCAN BIOSYNTHESIS CLASS F PROTEIN"/>
    <property type="match status" value="1"/>
</dbReference>
<protein>
    <recommendedName>
        <fullName evidence="5">Short-chain dehydrogenase</fullName>
    </recommendedName>
</protein>
<proteinExistence type="predicted"/>
<dbReference type="AlphaFoldDB" id="A0A2K9LNL8"/>
<dbReference type="OrthoDB" id="109589at2"/>
<dbReference type="RefSeq" id="WP_101893756.1">
    <property type="nucleotide sequence ID" value="NZ_CP022684.1"/>
</dbReference>
<dbReference type="Pfam" id="PF00106">
    <property type="entry name" value="adh_short"/>
    <property type="match status" value="1"/>
</dbReference>
<dbReference type="InterPro" id="IPR036291">
    <property type="entry name" value="NAD(P)-bd_dom_sf"/>
</dbReference>
<dbReference type="Gene3D" id="3.40.50.720">
    <property type="entry name" value="NAD(P)-binding Rossmann-like Domain"/>
    <property type="match status" value="1"/>
</dbReference>
<sequence length="345" mass="38020">MPLSDISTAVTSVARRLFTTPPMATPVDLTNKIAIVTGASPGSIGYETAKTLASWGAKVVVTTRNNTDQCVHQLTSELQHKRLPNDIIGHSLDLTKAETVEDFVAWYGNTVGDTLDLLVNNAGVHSDIMGSWKEPMMSADGFEIHWRTNYLGPMHLTHRLLPFLGRAGNKSEPSRVIFVASHLHQKGENSELFQRNKPYNSWLAYAQSKLGLVHAAFELHKRYSPQHIQSYVLHPGSIATNIALKGMESNQTMKKLLEIVNPLQAWFMLTPVQGAQTQIYCATAPGLPGGRYFDRCSVAQPNPEASNAEVSRKLWDETQQWVDSLPQAKTNTTTSTSSPNNMSPA</sequence>
<dbReference type="InterPro" id="IPR002347">
    <property type="entry name" value="SDR_fam"/>
</dbReference>